<accession>A0A0F9P1X2</accession>
<name>A0A0F9P1X2_9ZZZZ</name>
<proteinExistence type="predicted"/>
<protein>
    <submittedName>
        <fullName evidence="1">Uncharacterized protein</fullName>
    </submittedName>
</protein>
<sequence length="102" mass="11294">MVSNMKRGVFGKYILSKADGSDVDCNACYFVLRLDEDPAAQEAMRVYAAKCGNRKLANDITRCLDWLDAPPVCTCGGGRDSDEICMFHDGGFFGHPVWRHEG</sequence>
<organism evidence="1">
    <name type="scientific">marine sediment metagenome</name>
    <dbReference type="NCBI Taxonomy" id="412755"/>
    <lineage>
        <taxon>unclassified sequences</taxon>
        <taxon>metagenomes</taxon>
        <taxon>ecological metagenomes</taxon>
    </lineage>
</organism>
<reference evidence="1" key="1">
    <citation type="journal article" date="2015" name="Nature">
        <title>Complex archaea that bridge the gap between prokaryotes and eukaryotes.</title>
        <authorList>
            <person name="Spang A."/>
            <person name="Saw J.H."/>
            <person name="Jorgensen S.L."/>
            <person name="Zaremba-Niedzwiedzka K."/>
            <person name="Martijn J."/>
            <person name="Lind A.E."/>
            <person name="van Eijk R."/>
            <person name="Schleper C."/>
            <person name="Guy L."/>
            <person name="Ettema T.J."/>
        </authorList>
    </citation>
    <scope>NUCLEOTIDE SEQUENCE</scope>
</reference>
<gene>
    <name evidence="1" type="ORF">LCGC14_1268540</name>
</gene>
<dbReference type="EMBL" id="LAZR01007096">
    <property type="protein sequence ID" value="KKM87477.1"/>
    <property type="molecule type" value="Genomic_DNA"/>
</dbReference>
<dbReference type="AlphaFoldDB" id="A0A0F9P1X2"/>
<comment type="caution">
    <text evidence="1">The sequence shown here is derived from an EMBL/GenBank/DDBJ whole genome shotgun (WGS) entry which is preliminary data.</text>
</comment>
<evidence type="ECO:0000313" key="1">
    <source>
        <dbReference type="EMBL" id="KKM87477.1"/>
    </source>
</evidence>